<dbReference type="Gene3D" id="3.40.50.720">
    <property type="entry name" value="NAD(P)-binding Rossmann-like Domain"/>
    <property type="match status" value="1"/>
</dbReference>
<evidence type="ECO:0000313" key="4">
    <source>
        <dbReference type="Proteomes" id="UP001515943"/>
    </source>
</evidence>
<organism evidence="3 4">
    <name type="scientific">Lentzea indica</name>
    <dbReference type="NCBI Taxonomy" id="2604800"/>
    <lineage>
        <taxon>Bacteria</taxon>
        <taxon>Bacillati</taxon>
        <taxon>Actinomycetota</taxon>
        <taxon>Actinomycetes</taxon>
        <taxon>Pseudonocardiales</taxon>
        <taxon>Pseudonocardiaceae</taxon>
        <taxon>Lentzea</taxon>
    </lineage>
</organism>
<keyword evidence="4" id="KW-1185">Reference proteome</keyword>
<accession>A0ABX1FP95</accession>
<sequence length="320" mass="32706">MATLSATGPPSLGDGELSKRLVTYLSVRLTSSAARTTIPTGRNVRLEVVTARRQVPVELTGKVALITGGSNGIGAASARRLAERGARLVIADIDADQGKVVADEVGGVFVRCDVTDPADSASAVEVAVREFGGLDIAFLNAGIGTGCSLGDDFDVELYRRAMAINLDGVVYGVHAALPALRASGGQIIATASMAGLMPMPGDPVYGANKAAVVGLVRALGGAYTDVRVNALCPAFADTNIITPLRSTLEDIGMPILPVSAVVDTFMSIVEGSGTGEAWFVQAGRASEPFGFRNPPGPRAADGSRVGAASLDPVSIALKES</sequence>
<dbReference type="PRINTS" id="PR00081">
    <property type="entry name" value="GDHRDH"/>
</dbReference>
<evidence type="ECO:0000313" key="3">
    <source>
        <dbReference type="EMBL" id="NKE60824.1"/>
    </source>
</evidence>
<gene>
    <name evidence="3" type="ORF">FXN61_30200</name>
</gene>
<name>A0ABX1FP95_9PSEU</name>
<comment type="caution">
    <text evidence="3">The sequence shown here is derived from an EMBL/GenBank/DDBJ whole genome shotgun (WGS) entry which is preliminary data.</text>
</comment>
<dbReference type="Proteomes" id="UP001515943">
    <property type="component" value="Unassembled WGS sequence"/>
</dbReference>
<evidence type="ECO:0000256" key="1">
    <source>
        <dbReference type="ARBA" id="ARBA00006484"/>
    </source>
</evidence>
<proteinExistence type="inferred from homology"/>
<dbReference type="InterPro" id="IPR002347">
    <property type="entry name" value="SDR_fam"/>
</dbReference>
<dbReference type="SUPFAM" id="SSF51735">
    <property type="entry name" value="NAD(P)-binding Rossmann-fold domains"/>
    <property type="match status" value="1"/>
</dbReference>
<reference evidence="3 4" key="1">
    <citation type="submission" date="2019-08" db="EMBL/GenBank/DDBJ databases">
        <title>Lentzea from Indian Himalayas.</title>
        <authorList>
            <person name="Mandal S."/>
            <person name="Mallick Gupta A."/>
            <person name="Maiti P.K."/>
            <person name="Sarkar J."/>
            <person name="Mandal S."/>
        </authorList>
    </citation>
    <scope>NUCLEOTIDE SEQUENCE [LARGE SCALE GENOMIC DNA]</scope>
    <source>
        <strain evidence="3 4">PSKA42</strain>
    </source>
</reference>
<comment type="similarity">
    <text evidence="1">Belongs to the short-chain dehydrogenases/reductases (SDR) family.</text>
</comment>
<dbReference type="Pfam" id="PF00106">
    <property type="entry name" value="adh_short"/>
    <property type="match status" value="1"/>
</dbReference>
<dbReference type="PANTHER" id="PTHR43180">
    <property type="entry name" value="3-OXOACYL-(ACYL-CARRIER-PROTEIN) REDUCTASE (AFU_ORTHOLOGUE AFUA_6G11210)"/>
    <property type="match status" value="1"/>
</dbReference>
<keyword evidence="2" id="KW-0560">Oxidoreductase</keyword>
<protein>
    <submittedName>
        <fullName evidence="3">SDR family NAD(P)-dependent oxidoreductase</fullName>
    </submittedName>
</protein>
<evidence type="ECO:0000256" key="2">
    <source>
        <dbReference type="ARBA" id="ARBA00023002"/>
    </source>
</evidence>
<dbReference type="EMBL" id="VSRL01000140">
    <property type="protein sequence ID" value="NKE60824.1"/>
    <property type="molecule type" value="Genomic_DNA"/>
</dbReference>
<dbReference type="PANTHER" id="PTHR43180:SF33">
    <property type="entry name" value="15-HYDROXYPROSTAGLANDIN DEHYDROGENASE [NAD(+)]-LIKE"/>
    <property type="match status" value="1"/>
</dbReference>
<dbReference type="InterPro" id="IPR036291">
    <property type="entry name" value="NAD(P)-bd_dom_sf"/>
</dbReference>